<dbReference type="RefSeq" id="WP_317994607.1">
    <property type="nucleotide sequence ID" value="NZ_AP025523.1"/>
</dbReference>
<dbReference type="AlphaFoldDB" id="A0AAN2CAV1"/>
<evidence type="ECO:0000256" key="1">
    <source>
        <dbReference type="SAM" id="MobiDB-lite"/>
    </source>
</evidence>
<sequence>MQSSRFSRAIVAAGTAASISLGAVPSAAVASTADTTRTILYTAAAIGAIILYNNYQHKRQAANQVVGYTANGGTVYGDGRIVLPNGATVYPNANGQYPWGTPAYYNDDADYYGHGYGGIRHDNGLHRGWYKHHGNPHGDDGDSQGRGHEHGHGEHGEHGDHGG</sequence>
<feature type="signal peptide" evidence="3">
    <location>
        <begin position="1"/>
        <end position="30"/>
    </location>
</feature>
<keyword evidence="2" id="KW-1133">Transmembrane helix</keyword>
<evidence type="ECO:0000313" key="4">
    <source>
        <dbReference type="EMBL" id="BDE06987.1"/>
    </source>
</evidence>
<protein>
    <submittedName>
        <fullName evidence="4">Uncharacterized protein</fullName>
    </submittedName>
</protein>
<dbReference type="EMBL" id="AP025523">
    <property type="protein sequence ID" value="BDE06987.1"/>
    <property type="molecule type" value="Genomic_DNA"/>
</dbReference>
<name>A0AAN2CAV1_UNVUL</name>
<feature type="compositionally biased region" description="Basic and acidic residues" evidence="1">
    <location>
        <begin position="136"/>
        <end position="163"/>
    </location>
</feature>
<feature type="chain" id="PRO_5042817550" evidence="3">
    <location>
        <begin position="31"/>
        <end position="163"/>
    </location>
</feature>
<dbReference type="Proteomes" id="UP001317532">
    <property type="component" value="Chromosome"/>
</dbReference>
<evidence type="ECO:0000313" key="5">
    <source>
        <dbReference type="Proteomes" id="UP001317532"/>
    </source>
</evidence>
<dbReference type="KEGG" id="vab:WPS_22630"/>
<feature type="region of interest" description="Disordered" evidence="1">
    <location>
        <begin position="130"/>
        <end position="163"/>
    </location>
</feature>
<organism evidence="4 5">
    <name type="scientific">Vulcanimicrobium alpinum</name>
    <dbReference type="NCBI Taxonomy" id="3016050"/>
    <lineage>
        <taxon>Bacteria</taxon>
        <taxon>Bacillati</taxon>
        <taxon>Vulcanimicrobiota</taxon>
        <taxon>Vulcanimicrobiia</taxon>
        <taxon>Vulcanimicrobiales</taxon>
        <taxon>Vulcanimicrobiaceae</taxon>
        <taxon>Vulcanimicrobium</taxon>
    </lineage>
</organism>
<evidence type="ECO:0000256" key="2">
    <source>
        <dbReference type="SAM" id="Phobius"/>
    </source>
</evidence>
<gene>
    <name evidence="4" type="ORF">WPS_22630</name>
</gene>
<feature type="transmembrane region" description="Helical" evidence="2">
    <location>
        <begin position="38"/>
        <end position="55"/>
    </location>
</feature>
<proteinExistence type="predicted"/>
<keyword evidence="2" id="KW-0812">Transmembrane</keyword>
<keyword evidence="3" id="KW-0732">Signal</keyword>
<keyword evidence="5" id="KW-1185">Reference proteome</keyword>
<accession>A0AAN2CAV1</accession>
<evidence type="ECO:0000256" key="3">
    <source>
        <dbReference type="SAM" id="SignalP"/>
    </source>
</evidence>
<keyword evidence="2" id="KW-0472">Membrane</keyword>
<reference evidence="4 5" key="1">
    <citation type="journal article" date="2022" name="ISME Commun">
        <title>Vulcanimicrobium alpinus gen. nov. sp. nov., the first cultivated representative of the candidate phylum 'Eremiobacterota', is a metabolically versatile aerobic anoxygenic phototroph.</title>
        <authorList>
            <person name="Yabe S."/>
            <person name="Muto K."/>
            <person name="Abe K."/>
            <person name="Yokota A."/>
            <person name="Staudigel H."/>
            <person name="Tebo B.M."/>
        </authorList>
    </citation>
    <scope>NUCLEOTIDE SEQUENCE [LARGE SCALE GENOMIC DNA]</scope>
    <source>
        <strain evidence="4 5">WC8-2</strain>
    </source>
</reference>